<dbReference type="InterPro" id="IPR011330">
    <property type="entry name" value="Glyco_hydro/deAcase_b/a-brl"/>
</dbReference>
<dbReference type="InterPro" id="IPR002509">
    <property type="entry name" value="NODB_dom"/>
</dbReference>
<accession>A0ABY3RN04</accession>
<feature type="domain" description="NodB homology" evidence="3">
    <location>
        <begin position="235"/>
        <end position="348"/>
    </location>
</feature>
<evidence type="ECO:0000259" key="3">
    <source>
        <dbReference type="Pfam" id="PF01522"/>
    </source>
</evidence>
<evidence type="ECO:0000313" key="5">
    <source>
        <dbReference type="Proteomes" id="UP001199642"/>
    </source>
</evidence>
<keyword evidence="1" id="KW-0732">Signal</keyword>
<protein>
    <submittedName>
        <fullName evidence="4">Polysaccharide deacetylase family protein</fullName>
    </submittedName>
</protein>
<name>A0ABY3RN04_9MICO</name>
<evidence type="ECO:0000256" key="1">
    <source>
        <dbReference type="ARBA" id="ARBA00022729"/>
    </source>
</evidence>
<evidence type="ECO:0000256" key="2">
    <source>
        <dbReference type="SAM" id="MobiDB-lite"/>
    </source>
</evidence>
<dbReference type="PANTHER" id="PTHR34216">
    <property type="match status" value="1"/>
</dbReference>
<dbReference type="EMBL" id="CP082781">
    <property type="protein sequence ID" value="UGS25258.1"/>
    <property type="molecule type" value="Genomic_DNA"/>
</dbReference>
<gene>
    <name evidence="4" type="ORF">K8F61_11205</name>
</gene>
<dbReference type="InterPro" id="IPR051398">
    <property type="entry name" value="Polysacch_Deacetylase"/>
</dbReference>
<dbReference type="RefSeq" id="WP_231819170.1">
    <property type="nucleotide sequence ID" value="NZ_CP082781.1"/>
</dbReference>
<dbReference type="SUPFAM" id="SSF88713">
    <property type="entry name" value="Glycoside hydrolase/deacetylase"/>
    <property type="match status" value="1"/>
</dbReference>
<sequence length="387" mass="41582">MAAPVPPTRHSSRRPSPAVLKRRRILAAVIALLAVGLVVVLVVTVVHALSGPGGTADPKPQASGGATPAPTPESPVEALLATTDDPNACAVSFEGDGIAIDPMLQTQGVLYTGLPIPTREGLVFAGWYATAEDAAAYTPTARINGSELAACTDRRLTLHGSWMTPEQNAEAATEVPILMYHQFTTRPEGEDNALRGNYAYIGDFEAHMAYIAEQQFYLPTWDELNAFIDGTVYLPPKSVIITDDDADQTWLDLAVPVVTQHQLLTTSFVITEYRTEGSPSPYVIQRSHTHDMHEAGDNGEGRMVNWSADQIAADLEQSAAILGAKEVVAYPFGHYNDTTKQGVAQAGFLLGRTIEWGYVTPGTDKLALPVIRINYGDTLESLISDIG</sequence>
<dbReference type="Gene3D" id="3.20.20.370">
    <property type="entry name" value="Glycoside hydrolase/deacetylase"/>
    <property type="match status" value="1"/>
</dbReference>
<dbReference type="Pfam" id="PF01522">
    <property type="entry name" value="Polysacc_deac_1"/>
    <property type="match status" value="1"/>
</dbReference>
<keyword evidence="5" id="KW-1185">Reference proteome</keyword>
<dbReference type="Gene3D" id="2.60.40.4270">
    <property type="entry name" value="Listeria-Bacteroides repeat domain"/>
    <property type="match status" value="1"/>
</dbReference>
<dbReference type="Proteomes" id="UP001199642">
    <property type="component" value="Chromosome"/>
</dbReference>
<proteinExistence type="predicted"/>
<dbReference type="InterPro" id="IPR042229">
    <property type="entry name" value="Listeria/Bacterioides_rpt_sf"/>
</dbReference>
<dbReference type="PANTHER" id="PTHR34216:SF7">
    <property type="entry name" value="POLY-BETA-1,6-N-ACETYL-D-GLUCOSAMINE N-DEACETYLASE"/>
    <property type="match status" value="1"/>
</dbReference>
<reference evidence="4 5" key="1">
    <citation type="submission" date="2023-01" db="EMBL/GenBank/DDBJ databases">
        <title>Characterization of estradiol degrading bacteria Microbacterium sp. MZT7 and reveal degrading genes through genome analysis.</title>
        <authorList>
            <person name="Hao P."/>
            <person name="Gao Y."/>
        </authorList>
    </citation>
    <scope>NUCLEOTIDE SEQUENCE [LARGE SCALE GENOMIC DNA]</scope>
    <source>
        <strain evidence="4 5">MZT7</strain>
    </source>
</reference>
<evidence type="ECO:0000313" key="4">
    <source>
        <dbReference type="EMBL" id="UGS25258.1"/>
    </source>
</evidence>
<feature type="region of interest" description="Disordered" evidence="2">
    <location>
        <begin position="52"/>
        <end position="74"/>
    </location>
</feature>
<organism evidence="4 5">
    <name type="scientific">Microbacterium resistens</name>
    <dbReference type="NCBI Taxonomy" id="156977"/>
    <lineage>
        <taxon>Bacteria</taxon>
        <taxon>Bacillati</taxon>
        <taxon>Actinomycetota</taxon>
        <taxon>Actinomycetes</taxon>
        <taxon>Micrococcales</taxon>
        <taxon>Microbacteriaceae</taxon>
        <taxon>Microbacterium</taxon>
    </lineage>
</organism>